<dbReference type="CDD" id="cd00110">
    <property type="entry name" value="LamG"/>
    <property type="match status" value="1"/>
</dbReference>
<dbReference type="EC" id="3.2.1.18" evidence="3"/>
<dbReference type="Pfam" id="PF13088">
    <property type="entry name" value="BNR_2"/>
    <property type="match status" value="1"/>
</dbReference>
<dbReference type="SMART" id="SM00560">
    <property type="entry name" value="LamGL"/>
    <property type="match status" value="1"/>
</dbReference>
<dbReference type="InterPro" id="IPR001791">
    <property type="entry name" value="Laminin_G"/>
</dbReference>
<evidence type="ECO:0000313" key="8">
    <source>
        <dbReference type="Proteomes" id="UP000664109"/>
    </source>
</evidence>
<organism evidence="7 8">
    <name type="scientific">Streptomyces zhihengii</name>
    <dbReference type="NCBI Taxonomy" id="1818004"/>
    <lineage>
        <taxon>Bacteria</taxon>
        <taxon>Bacillati</taxon>
        <taxon>Actinomycetota</taxon>
        <taxon>Actinomycetes</taxon>
        <taxon>Kitasatosporales</taxon>
        <taxon>Streptomycetaceae</taxon>
        <taxon>Streptomyces</taxon>
    </lineage>
</organism>
<dbReference type="Pfam" id="PF13385">
    <property type="entry name" value="Laminin_G_3"/>
    <property type="match status" value="1"/>
</dbReference>
<evidence type="ECO:0000256" key="4">
    <source>
        <dbReference type="ARBA" id="ARBA00022729"/>
    </source>
</evidence>
<keyword evidence="4" id="KW-0732">Signal</keyword>
<dbReference type="PANTHER" id="PTHR10628">
    <property type="entry name" value="SIALIDASE"/>
    <property type="match status" value="1"/>
</dbReference>
<dbReference type="SMART" id="SM00282">
    <property type="entry name" value="LamG"/>
    <property type="match status" value="1"/>
</dbReference>
<dbReference type="PANTHER" id="PTHR10628:SF30">
    <property type="entry name" value="EXO-ALPHA-SIALIDASE"/>
    <property type="match status" value="1"/>
</dbReference>
<accession>A0ABS2V542</accession>
<evidence type="ECO:0000313" key="7">
    <source>
        <dbReference type="EMBL" id="MBM9624312.1"/>
    </source>
</evidence>
<dbReference type="InterPro" id="IPR036278">
    <property type="entry name" value="Sialidase_sf"/>
</dbReference>
<evidence type="ECO:0000256" key="1">
    <source>
        <dbReference type="ARBA" id="ARBA00000427"/>
    </source>
</evidence>
<keyword evidence="5" id="KW-1015">Disulfide bond</keyword>
<dbReference type="InterPro" id="IPR011040">
    <property type="entry name" value="Sialidase"/>
</dbReference>
<dbReference type="EMBL" id="JAFEJA010000002">
    <property type="protein sequence ID" value="MBM9624312.1"/>
    <property type="molecule type" value="Genomic_DNA"/>
</dbReference>
<evidence type="ECO:0000256" key="3">
    <source>
        <dbReference type="ARBA" id="ARBA00012733"/>
    </source>
</evidence>
<dbReference type="InterPro" id="IPR006558">
    <property type="entry name" value="LamG-like"/>
</dbReference>
<dbReference type="PROSITE" id="PS50025">
    <property type="entry name" value="LAM_G_DOMAIN"/>
    <property type="match status" value="1"/>
</dbReference>
<keyword evidence="8" id="KW-1185">Reference proteome</keyword>
<dbReference type="SUPFAM" id="SSF49899">
    <property type="entry name" value="Concanavalin A-like lectins/glucanases"/>
    <property type="match status" value="1"/>
</dbReference>
<comment type="caution">
    <text evidence="7">The sequence shown here is derived from an EMBL/GenBank/DDBJ whole genome shotgun (WGS) entry which is preliminary data.</text>
</comment>
<evidence type="ECO:0000256" key="2">
    <source>
        <dbReference type="ARBA" id="ARBA00009348"/>
    </source>
</evidence>
<protein>
    <recommendedName>
        <fullName evidence="3">exo-alpha-sialidase</fullName>
        <ecNumber evidence="3">3.2.1.18</ecNumber>
    </recommendedName>
</protein>
<evidence type="ECO:0000256" key="5">
    <source>
        <dbReference type="ARBA" id="ARBA00023157"/>
    </source>
</evidence>
<name>A0ABS2V542_9ACTN</name>
<dbReference type="CDD" id="cd15482">
    <property type="entry name" value="Sialidase_non-viral"/>
    <property type="match status" value="1"/>
</dbReference>
<dbReference type="RefSeq" id="WP_205378326.1">
    <property type="nucleotide sequence ID" value="NZ_JAFEJA010000002.1"/>
</dbReference>
<comment type="catalytic activity">
    <reaction evidence="1">
        <text>Hydrolysis of alpha-(2-&gt;3)-, alpha-(2-&gt;6)-, alpha-(2-&gt;8)- glycosidic linkages of terminal sialic acid residues in oligosaccharides, glycoproteins, glycolipids, colominic acid and synthetic substrates.</text>
        <dbReference type="EC" id="3.2.1.18"/>
    </reaction>
</comment>
<reference evidence="7 8" key="1">
    <citation type="journal article" date="2016" name="Arch. Microbiol.">
        <title>Streptomyces zhihengii sp. nov., isolated from rhizospheric soil of Psammosilene tunicoides.</title>
        <authorList>
            <person name="Huang M.J."/>
            <person name="Fei J.J."/>
            <person name="Salam N."/>
            <person name="Kim C.J."/>
            <person name="Hozzein W.N."/>
            <person name="Xiao M."/>
            <person name="Huang H.Q."/>
            <person name="Li W.J."/>
        </authorList>
    </citation>
    <scope>NUCLEOTIDE SEQUENCE [LARGE SCALE GENOMIC DNA]</scope>
    <source>
        <strain evidence="7 8">YIM T102</strain>
    </source>
</reference>
<sequence>MAAKSRPFAVGADGYTCFRIPSIITTRSGALLAFAEGRVDTCDDIGHNDIVVKKSVDGGRTWGALTVVAGAAAGDDDAHGNPSPVVDAVTGRISVLYATSDWKLKENGTRDRGVRNLRVVSSIDEGAGWRDDRPLPHLKGDTWNWVSTGPGHGIQLTRGAHHGRLVVTGDHRDDLGTPLDASDDIGGGQLYYSDDGGLTWNLGARHATSIRSTTVTVTNPGELAVVERTDGSLYVNARSSAACGYDERRLAALSTDGGQSFSGLSDPSVPGSVRAPFDRVPVSVLDAPPVFGSLLRLPPKDLGGTQDRILFSAPSRSGGSVSDRQQLAIRSSGDEGTNWSASGLLVGPDRAGYSDMSLISADSVALVYETAVNTSHGNIDFTTFSPSQVTGATTQVRLPRTSDPVGAYRDDAAVHGGAALTPRGSGTAIALDGQDDHLRLSSCSPDLDLSAGDFTVTAHFRHTESGGAQPIFWAYGNGTGAQQVFLKAERDAATGTEALRGVVSGSVGYLEARLDSSYRDGQWHHVALVRQGESLRLTVDGATTAIASGRTGDVSPDGPYDIHLGTRPDRLEHFGGAIDDVRLYNTALDPTQINSVRGGSLTESEANARLRLGFTTLW</sequence>
<gene>
    <name evidence="7" type="ORF">JE024_37750</name>
</gene>
<comment type="similarity">
    <text evidence="2">Belongs to the glycosyl hydrolase 33 family.</text>
</comment>
<dbReference type="Gene3D" id="2.60.120.200">
    <property type="match status" value="1"/>
</dbReference>
<dbReference type="InterPro" id="IPR026856">
    <property type="entry name" value="Sialidase_fam"/>
</dbReference>
<feature type="domain" description="Laminin G" evidence="6">
    <location>
        <begin position="427"/>
        <end position="606"/>
    </location>
</feature>
<evidence type="ECO:0000259" key="6">
    <source>
        <dbReference type="PROSITE" id="PS50025"/>
    </source>
</evidence>
<dbReference type="SUPFAM" id="SSF50939">
    <property type="entry name" value="Sialidases"/>
    <property type="match status" value="1"/>
</dbReference>
<proteinExistence type="inferred from homology"/>
<dbReference type="Gene3D" id="2.120.10.10">
    <property type="match status" value="1"/>
</dbReference>
<dbReference type="Proteomes" id="UP000664109">
    <property type="component" value="Unassembled WGS sequence"/>
</dbReference>
<dbReference type="InterPro" id="IPR013320">
    <property type="entry name" value="ConA-like_dom_sf"/>
</dbReference>